<sequence>MSEISAYRLVKRKFQETAFDGEGARLYGGRWNSPGNACVYVASSESLALLEIMVHLESYRLLNAYALLRLTLPAESVLSVGVEDLPENWREAPAPAETAELGDGWLASGQSLALAVPSVVVPRAQLHAQPGTPLIRSNRRSGRGAALPIRSQALNRVWIT</sequence>
<name>A0ABN5X682_9GAMM</name>
<keyword evidence="3" id="KW-1185">Reference proteome</keyword>
<dbReference type="Proteomes" id="UP000289555">
    <property type="component" value="Chromosome"/>
</dbReference>
<evidence type="ECO:0000313" key="2">
    <source>
        <dbReference type="EMBL" id="BBI54378.1"/>
    </source>
</evidence>
<evidence type="ECO:0000313" key="3">
    <source>
        <dbReference type="Proteomes" id="UP000289555"/>
    </source>
</evidence>
<evidence type="ECO:0000259" key="1">
    <source>
        <dbReference type="SMART" id="SM00953"/>
    </source>
</evidence>
<accession>A0ABN5X682</accession>
<dbReference type="EMBL" id="AP019416">
    <property type="protein sequence ID" value="BBI54378.1"/>
    <property type="molecule type" value="Genomic_DNA"/>
</dbReference>
<proteinExistence type="predicted"/>
<feature type="domain" description="RES" evidence="1">
    <location>
        <begin position="18"/>
        <end position="139"/>
    </location>
</feature>
<organism evidence="2 3">
    <name type="scientific">Vreelandella olivaria</name>
    <dbReference type="NCBI Taxonomy" id="390919"/>
    <lineage>
        <taxon>Bacteria</taxon>
        <taxon>Pseudomonadati</taxon>
        <taxon>Pseudomonadota</taxon>
        <taxon>Gammaproteobacteria</taxon>
        <taxon>Oceanospirillales</taxon>
        <taxon>Halomonadaceae</taxon>
        <taxon>Vreelandella</taxon>
    </lineage>
</organism>
<dbReference type="InterPro" id="IPR014914">
    <property type="entry name" value="RES_dom"/>
</dbReference>
<dbReference type="Pfam" id="PF08808">
    <property type="entry name" value="RES"/>
    <property type="match status" value="1"/>
</dbReference>
<gene>
    <name evidence="2" type="ORF">HORIV_67990</name>
</gene>
<protein>
    <recommendedName>
        <fullName evidence="1">RES domain-containing protein</fullName>
    </recommendedName>
</protein>
<reference evidence="3" key="1">
    <citation type="journal article" date="2019" name="Microbiol. Resour. Announc.">
        <title>Complete Genome Sequence of Halomonas olivaria, a Moderately Halophilic Bacterium Isolated from Olive Processing Effluents, Obtained by Nanopore Sequencing.</title>
        <authorList>
            <person name="Nagata S."/>
            <person name="Ii K.M."/>
            <person name="Tsukimi T."/>
            <person name="Miura M.C."/>
            <person name="Galipon J."/>
            <person name="Arakawa K."/>
        </authorList>
    </citation>
    <scope>NUCLEOTIDE SEQUENCE [LARGE SCALE GENOMIC DNA]</scope>
    <source>
        <strain evidence="3">TYRC17</strain>
    </source>
</reference>
<dbReference type="SMART" id="SM00953">
    <property type="entry name" value="RES"/>
    <property type="match status" value="1"/>
</dbReference>